<organism evidence="2 3">
    <name type="scientific">Qipengyuania vulgaris</name>
    <dbReference type="NCBI Taxonomy" id="291985"/>
    <lineage>
        <taxon>Bacteria</taxon>
        <taxon>Pseudomonadati</taxon>
        <taxon>Pseudomonadota</taxon>
        <taxon>Alphaproteobacteria</taxon>
        <taxon>Sphingomonadales</taxon>
        <taxon>Erythrobacteraceae</taxon>
        <taxon>Qipengyuania</taxon>
    </lineage>
</organism>
<feature type="region of interest" description="Disordered" evidence="1">
    <location>
        <begin position="1"/>
        <end position="42"/>
    </location>
</feature>
<proteinExistence type="predicted"/>
<name>A0A844XVM9_9SPHN</name>
<protein>
    <recommendedName>
        <fullName evidence="4">PAS domain-containing protein</fullName>
    </recommendedName>
</protein>
<feature type="region of interest" description="Disordered" evidence="1">
    <location>
        <begin position="379"/>
        <end position="418"/>
    </location>
</feature>
<feature type="region of interest" description="Disordered" evidence="1">
    <location>
        <begin position="264"/>
        <end position="325"/>
    </location>
</feature>
<evidence type="ECO:0000256" key="1">
    <source>
        <dbReference type="SAM" id="MobiDB-lite"/>
    </source>
</evidence>
<dbReference type="AlphaFoldDB" id="A0A844XVM9"/>
<keyword evidence="3" id="KW-1185">Reference proteome</keyword>
<comment type="caution">
    <text evidence="2">The sequence shown here is derived from an EMBL/GenBank/DDBJ whole genome shotgun (WGS) entry which is preliminary data.</text>
</comment>
<evidence type="ECO:0000313" key="3">
    <source>
        <dbReference type="Proteomes" id="UP000448199"/>
    </source>
</evidence>
<accession>A0A844XVM9</accession>
<dbReference type="EMBL" id="WTYC01000010">
    <property type="protein sequence ID" value="MXO49409.1"/>
    <property type="molecule type" value="Genomic_DNA"/>
</dbReference>
<sequence length="722" mass="78430">MDRLGGEFGAFGAGRDFDDSDEGGYADDGAHSNPPPSPVGQDERRMQVRAYNHWSSLLGSESLPHIEDLEPEFLGDFGPYSVLLDFSTGSTTPTIQFMGKELSRECRLGDAIETLQEIPRDSLLSKIAENYLDVVSAQAPVSFEAESANAKGTTVAYRGILLPYSSDSDTIDFVYAVINWKEIADARTADALLEEIDRAMEFDAPAEGAALKNTSEATAEIGHFHAYDTAEESPEVAEDHIEENHLEAEDNILELRDAPAETGSFRELPVPSFGHDDNQSYSEDSGNYEAPKTPKRNRAVDALGNPLGGASENSDEDVSPAGITTAADYGLPDWDEEEPEAEDVDDLVNPLANIDLNSRLLALVNAGTRGKKTVDLGTLADTRPEDEEGAQEDSELFRPKAPSVDTLLSPEPYEEEDEAEFEAHHVDGEFADEAPVDYAYPSYTAADEVEDDHAPESFAEDTGTPSADVSDYEWNNQGAIEPDEPHTESENAYTYSYVDEEPAHILFGQSINIAEPDLTETASFQHREEALAEPLELGEEMIIEEWPGETEAEVDEGFAEAAEEEPTAESDYDEFEIAEAAFPEETYEEESVALVEAGGSEAQGAGDAWQTQDPESLTGLLAAVRDLTEAARTTEDLGRRALYEAVGRAFDVSIKAVIASERHPGTSHGVVEPFPIDALSENGPELALVMVRRKANGDTEVVGEVPHDSILMETATLKLASK</sequence>
<evidence type="ECO:0000313" key="2">
    <source>
        <dbReference type="EMBL" id="MXO49409.1"/>
    </source>
</evidence>
<dbReference type="RefSeq" id="WP_160728934.1">
    <property type="nucleotide sequence ID" value="NZ_WTYC01000010.1"/>
</dbReference>
<evidence type="ECO:0008006" key="4">
    <source>
        <dbReference type="Google" id="ProtNLM"/>
    </source>
</evidence>
<feature type="compositionally biased region" description="Gly residues" evidence="1">
    <location>
        <begin position="1"/>
        <end position="12"/>
    </location>
</feature>
<dbReference type="Proteomes" id="UP000448199">
    <property type="component" value="Unassembled WGS sequence"/>
</dbReference>
<dbReference type="OrthoDB" id="7441080at2"/>
<feature type="compositionally biased region" description="Acidic residues" evidence="1">
    <location>
        <begin position="384"/>
        <end position="394"/>
    </location>
</feature>
<gene>
    <name evidence="2" type="ORF">GRI69_14220</name>
</gene>
<reference evidence="2 3" key="1">
    <citation type="submission" date="2019-12" db="EMBL/GenBank/DDBJ databases">
        <title>Genomic-based taxomic classification of the family Erythrobacteraceae.</title>
        <authorList>
            <person name="Xu L."/>
        </authorList>
    </citation>
    <scope>NUCLEOTIDE SEQUENCE [LARGE SCALE GENOMIC DNA]</scope>
    <source>
        <strain evidence="2 3">DSM 17792</strain>
    </source>
</reference>